<proteinExistence type="predicted"/>
<comment type="caution">
    <text evidence="3">The sequence shown here is derived from an EMBL/GenBank/DDBJ whole genome shotgun (WGS) entry which is preliminary data.</text>
</comment>
<sequence>MVKNGKTKKKYHKPSKTAGPSNPPAAEEKKPITVKTLPADLVLEILYRAPVESLVRCKCVCKSWLALLQHPVFIRMHIKFNTSRNNEQLLCNSMCDKFKQSQKLIGFLRPSGPPVPVLQIDTQYTVRPNYPRIINFPDFSKNMFLAGSINGIVCLGHYNEMFGRFVALWNPAINYWNPIELSGTKTKYDMSDNMSVGLGFDAVVDDFRIIRIVPVALPPRYEHFRWSRVEIYSANRDVWEDVDKGGVIPFWPKLRHCNFIIKGVPYWVGIDAQPGELVSFTPDQLEILGRIDPYTGLFKRVLYPKHIKNQSTLVHPLNFRDSVAALIQSPGEHPNEMVDLYVRDENTASWTKMYSFGPLGFERMRIPQCFSTGEIVIEAWTGNNIHASPDQVTYIYDPEHSIVLRFKEIDTLNPFWYESYSHVESLVCVKGMVQIGKERRDKKTNPKMKDWTEFLSKDFESVLHL</sequence>
<dbReference type="InterPro" id="IPR006527">
    <property type="entry name" value="F-box-assoc_dom_typ1"/>
</dbReference>
<reference evidence="3" key="2">
    <citation type="submission" date="2023-05" db="EMBL/GenBank/DDBJ databases">
        <authorList>
            <person name="Schelkunov M.I."/>
        </authorList>
    </citation>
    <scope>NUCLEOTIDE SEQUENCE</scope>
    <source>
        <strain evidence="3">Hsosn_3</strain>
        <tissue evidence="3">Leaf</tissue>
    </source>
</reference>
<evidence type="ECO:0000256" key="1">
    <source>
        <dbReference type="SAM" id="MobiDB-lite"/>
    </source>
</evidence>
<dbReference type="Pfam" id="PF07734">
    <property type="entry name" value="FBA_1"/>
    <property type="match status" value="1"/>
</dbReference>
<dbReference type="NCBIfam" id="TIGR01640">
    <property type="entry name" value="F_box_assoc_1"/>
    <property type="match status" value="1"/>
</dbReference>
<reference evidence="3" key="1">
    <citation type="submission" date="2023-02" db="EMBL/GenBank/DDBJ databases">
        <title>Genome of toxic invasive species Heracleum sosnowskyi carries increased number of genes despite the absence of recent whole-genome duplications.</title>
        <authorList>
            <person name="Schelkunov M."/>
            <person name="Shtratnikova V."/>
            <person name="Makarenko M."/>
            <person name="Klepikova A."/>
            <person name="Omelchenko D."/>
            <person name="Novikova G."/>
            <person name="Obukhova E."/>
            <person name="Bogdanov V."/>
            <person name="Penin A."/>
            <person name="Logacheva M."/>
        </authorList>
    </citation>
    <scope>NUCLEOTIDE SEQUENCE</scope>
    <source>
        <strain evidence="3">Hsosn_3</strain>
        <tissue evidence="3">Leaf</tissue>
    </source>
</reference>
<protein>
    <recommendedName>
        <fullName evidence="2">F-box domain-containing protein</fullName>
    </recommendedName>
</protein>
<dbReference type="PANTHER" id="PTHR31672">
    <property type="entry name" value="BNACNNG10540D PROTEIN"/>
    <property type="match status" value="1"/>
</dbReference>
<dbReference type="Pfam" id="PF00646">
    <property type="entry name" value="F-box"/>
    <property type="match status" value="1"/>
</dbReference>
<dbReference type="InterPro" id="IPR017451">
    <property type="entry name" value="F-box-assoc_interact_dom"/>
</dbReference>
<evidence type="ECO:0000313" key="3">
    <source>
        <dbReference type="EMBL" id="KAK1367972.1"/>
    </source>
</evidence>
<dbReference type="InterPro" id="IPR036047">
    <property type="entry name" value="F-box-like_dom_sf"/>
</dbReference>
<feature type="domain" description="F-box" evidence="2">
    <location>
        <begin position="31"/>
        <end position="76"/>
    </location>
</feature>
<dbReference type="CDD" id="cd22157">
    <property type="entry name" value="F-box_AtFBW1-like"/>
    <property type="match status" value="1"/>
</dbReference>
<evidence type="ECO:0000259" key="2">
    <source>
        <dbReference type="PROSITE" id="PS50181"/>
    </source>
</evidence>
<feature type="region of interest" description="Disordered" evidence="1">
    <location>
        <begin position="1"/>
        <end position="30"/>
    </location>
</feature>
<accession>A0AAD8HIJ3</accession>
<dbReference type="AlphaFoldDB" id="A0AAD8HIJ3"/>
<dbReference type="InterPro" id="IPR050796">
    <property type="entry name" value="SCF_F-box_component"/>
</dbReference>
<dbReference type="EMBL" id="JAUIZM010000008">
    <property type="protein sequence ID" value="KAK1367972.1"/>
    <property type="molecule type" value="Genomic_DNA"/>
</dbReference>
<organism evidence="3 4">
    <name type="scientific">Heracleum sosnowskyi</name>
    <dbReference type="NCBI Taxonomy" id="360622"/>
    <lineage>
        <taxon>Eukaryota</taxon>
        <taxon>Viridiplantae</taxon>
        <taxon>Streptophyta</taxon>
        <taxon>Embryophyta</taxon>
        <taxon>Tracheophyta</taxon>
        <taxon>Spermatophyta</taxon>
        <taxon>Magnoliopsida</taxon>
        <taxon>eudicotyledons</taxon>
        <taxon>Gunneridae</taxon>
        <taxon>Pentapetalae</taxon>
        <taxon>asterids</taxon>
        <taxon>campanulids</taxon>
        <taxon>Apiales</taxon>
        <taxon>Apiaceae</taxon>
        <taxon>Apioideae</taxon>
        <taxon>apioid superclade</taxon>
        <taxon>Tordylieae</taxon>
        <taxon>Tordyliinae</taxon>
        <taxon>Heracleum</taxon>
    </lineage>
</organism>
<dbReference type="PANTHER" id="PTHR31672:SF13">
    <property type="entry name" value="F-BOX PROTEIN CPR30-LIKE"/>
    <property type="match status" value="1"/>
</dbReference>
<keyword evidence="4" id="KW-1185">Reference proteome</keyword>
<dbReference type="Proteomes" id="UP001237642">
    <property type="component" value="Unassembled WGS sequence"/>
</dbReference>
<name>A0AAD8HIJ3_9APIA</name>
<dbReference type="Gene3D" id="1.20.1280.50">
    <property type="match status" value="1"/>
</dbReference>
<feature type="compositionally biased region" description="Basic residues" evidence="1">
    <location>
        <begin position="1"/>
        <end position="15"/>
    </location>
</feature>
<dbReference type="SUPFAM" id="SSF81383">
    <property type="entry name" value="F-box domain"/>
    <property type="match status" value="1"/>
</dbReference>
<gene>
    <name evidence="3" type="ORF">POM88_034064</name>
</gene>
<dbReference type="InterPro" id="IPR001810">
    <property type="entry name" value="F-box_dom"/>
</dbReference>
<dbReference type="SMART" id="SM00256">
    <property type="entry name" value="FBOX"/>
    <property type="match status" value="1"/>
</dbReference>
<evidence type="ECO:0000313" key="4">
    <source>
        <dbReference type="Proteomes" id="UP001237642"/>
    </source>
</evidence>
<dbReference type="PROSITE" id="PS50181">
    <property type="entry name" value="FBOX"/>
    <property type="match status" value="1"/>
</dbReference>